<dbReference type="STRING" id="1229727.Ga0080559_TMP3415"/>
<protein>
    <recommendedName>
        <fullName evidence="4">5-aminolevulinate synthase</fullName>
    </recommendedName>
</protein>
<dbReference type="SUPFAM" id="SSF103481">
    <property type="entry name" value="Multidrug resistance efflux transporter EmrE"/>
    <property type="match status" value="1"/>
</dbReference>
<keyword evidence="1" id="KW-0812">Transmembrane</keyword>
<feature type="transmembrane region" description="Helical" evidence="1">
    <location>
        <begin position="91"/>
        <end position="109"/>
    </location>
</feature>
<reference evidence="2 3" key="1">
    <citation type="submission" date="2016-03" db="EMBL/GenBank/DDBJ databases">
        <title>Deep-sea bacteria in the southern Pacific.</title>
        <authorList>
            <person name="Tang K."/>
        </authorList>
    </citation>
    <scope>NUCLEOTIDE SEQUENCE [LARGE SCALE GENOMIC DNA]</scope>
    <source>
        <strain evidence="2 3">JLT2016</strain>
    </source>
</reference>
<dbReference type="KEGG" id="tpro:Ga0080559_TMP3415"/>
<evidence type="ECO:0008006" key="4">
    <source>
        <dbReference type="Google" id="ProtNLM"/>
    </source>
</evidence>
<proteinExistence type="predicted"/>
<evidence type="ECO:0000313" key="2">
    <source>
        <dbReference type="EMBL" id="APX24211.1"/>
    </source>
</evidence>
<evidence type="ECO:0000256" key="1">
    <source>
        <dbReference type="SAM" id="Phobius"/>
    </source>
</evidence>
<dbReference type="Gene3D" id="1.10.3730.20">
    <property type="match status" value="1"/>
</dbReference>
<dbReference type="EMBL" id="CP014796">
    <property type="protein sequence ID" value="APX24211.1"/>
    <property type="molecule type" value="Genomic_DNA"/>
</dbReference>
<feature type="transmembrane region" description="Helical" evidence="1">
    <location>
        <begin position="66"/>
        <end position="85"/>
    </location>
</feature>
<accession>A0A1U7D7S4</accession>
<dbReference type="OrthoDB" id="7644846at2"/>
<name>A0A1U7D7S4_9RHOB</name>
<keyword evidence="1" id="KW-0472">Membrane</keyword>
<keyword evidence="1" id="KW-1133">Transmembrane helix</keyword>
<dbReference type="Proteomes" id="UP000186559">
    <property type="component" value="Chromosome"/>
</dbReference>
<feature type="transmembrane region" description="Helical" evidence="1">
    <location>
        <begin position="39"/>
        <end position="59"/>
    </location>
</feature>
<sequence>MTSAFALSLPSTFLILGTAFGYAVATAGIKLVSQGHPDVGIVLGTLGFLLAFLAEALLMRKADLSVVYIAILVAETVLVMLYATMIGEGLSLRQALGAGLVLAGLAVVTL</sequence>
<organism evidence="2 3">
    <name type="scientific">Salipiger profundus</name>
    <dbReference type="NCBI Taxonomy" id="1229727"/>
    <lineage>
        <taxon>Bacteria</taxon>
        <taxon>Pseudomonadati</taxon>
        <taxon>Pseudomonadota</taxon>
        <taxon>Alphaproteobacteria</taxon>
        <taxon>Rhodobacterales</taxon>
        <taxon>Roseobacteraceae</taxon>
        <taxon>Salipiger</taxon>
    </lineage>
</organism>
<evidence type="ECO:0000313" key="3">
    <source>
        <dbReference type="Proteomes" id="UP000186559"/>
    </source>
</evidence>
<keyword evidence="3" id="KW-1185">Reference proteome</keyword>
<dbReference type="RefSeq" id="WP_076624129.1">
    <property type="nucleotide sequence ID" value="NZ_BMEW01000001.1"/>
</dbReference>
<dbReference type="InterPro" id="IPR037185">
    <property type="entry name" value="EmrE-like"/>
</dbReference>
<gene>
    <name evidence="2" type="ORF">Ga0080559_TMP3415</name>
</gene>
<dbReference type="AlphaFoldDB" id="A0A1U7D7S4"/>